<protein>
    <recommendedName>
        <fullName evidence="1">SnoaL-like domain-containing protein</fullName>
    </recommendedName>
</protein>
<dbReference type="InterPro" id="IPR032710">
    <property type="entry name" value="NTF2-like_dom_sf"/>
</dbReference>
<dbReference type="InterPro" id="IPR037401">
    <property type="entry name" value="SnoaL-like"/>
</dbReference>
<evidence type="ECO:0000313" key="3">
    <source>
        <dbReference type="Proteomes" id="UP000809789"/>
    </source>
</evidence>
<dbReference type="AlphaFoldDB" id="A0A8K0L376"/>
<dbReference type="SUPFAM" id="SSF54427">
    <property type="entry name" value="NTF2-like"/>
    <property type="match status" value="1"/>
</dbReference>
<organism evidence="2 3">
    <name type="scientific">Elsinoe batatas</name>
    <dbReference type="NCBI Taxonomy" id="2601811"/>
    <lineage>
        <taxon>Eukaryota</taxon>
        <taxon>Fungi</taxon>
        <taxon>Dikarya</taxon>
        <taxon>Ascomycota</taxon>
        <taxon>Pezizomycotina</taxon>
        <taxon>Dothideomycetes</taxon>
        <taxon>Dothideomycetidae</taxon>
        <taxon>Myriangiales</taxon>
        <taxon>Elsinoaceae</taxon>
        <taxon>Elsinoe</taxon>
    </lineage>
</organism>
<dbReference type="Proteomes" id="UP000809789">
    <property type="component" value="Unassembled WGS sequence"/>
</dbReference>
<name>A0A8K0L376_9PEZI</name>
<reference evidence="2" key="1">
    <citation type="submission" date="2021-07" db="EMBL/GenBank/DDBJ databases">
        <title>Elsinoe batatas strain:CRI-CJ2 Genome sequencing and assembly.</title>
        <authorList>
            <person name="Huang L."/>
        </authorList>
    </citation>
    <scope>NUCLEOTIDE SEQUENCE</scope>
    <source>
        <strain evidence="2">CRI-CJ2</strain>
    </source>
</reference>
<evidence type="ECO:0000259" key="1">
    <source>
        <dbReference type="Pfam" id="PF13577"/>
    </source>
</evidence>
<keyword evidence="3" id="KW-1185">Reference proteome</keyword>
<feature type="domain" description="SnoaL-like" evidence="1">
    <location>
        <begin position="8"/>
        <end position="142"/>
    </location>
</feature>
<proteinExistence type="predicted"/>
<accession>A0A8K0L376</accession>
<dbReference type="Pfam" id="PF13577">
    <property type="entry name" value="SnoaL_4"/>
    <property type="match status" value="1"/>
</dbReference>
<gene>
    <name evidence="2" type="ORF">KVT40_004040</name>
</gene>
<evidence type="ECO:0000313" key="2">
    <source>
        <dbReference type="EMBL" id="KAG8628167.1"/>
    </source>
</evidence>
<sequence>MPTPAHRIHDWIQIQDLYATYIHAVDDHDWSLLGEEVFTPETLFDWSASGGPRLKWSEIRATPYGGFPMAEWFPYGFHVCTNLVIDFMEGSAANEEARVKSKTIHPSGLPEKGGGDAFFQVQGVYKDVVVKTESGWRFKERRWEDGFVMGVFTKFEGMPEMMKAAGKSIQ</sequence>
<dbReference type="Gene3D" id="3.10.450.50">
    <property type="match status" value="1"/>
</dbReference>
<dbReference type="EMBL" id="JAESVG020000004">
    <property type="protein sequence ID" value="KAG8628167.1"/>
    <property type="molecule type" value="Genomic_DNA"/>
</dbReference>
<dbReference type="OrthoDB" id="5272617at2759"/>
<comment type="caution">
    <text evidence="2">The sequence shown here is derived from an EMBL/GenBank/DDBJ whole genome shotgun (WGS) entry which is preliminary data.</text>
</comment>